<keyword evidence="2" id="KW-1185">Reference proteome</keyword>
<dbReference type="EMBL" id="JAHLVD010000013">
    <property type="protein sequence ID" value="KAG7846476.1"/>
    <property type="molecule type" value="Genomic_DNA"/>
</dbReference>
<comment type="caution">
    <text evidence="1">The sequence shown here is derived from an EMBL/GenBank/DDBJ whole genome shotgun (WGS) entry which is preliminary data.</text>
</comment>
<name>A0ABQ7RSC2_PICAN</name>
<reference evidence="1 2" key="1">
    <citation type="journal article" date="2021" name="G3 (Bethesda)">
        <title>Genomic diversity, chromosomal rearrangements, and interspecies hybridization in the ogataea polymorpha species complex.</title>
        <authorList>
            <person name="Hanson S.J."/>
            <person name="Cinneide E.O."/>
            <person name="Salzberg L.I."/>
            <person name="Wolfe K.H."/>
            <person name="McGowan J."/>
            <person name="Fitzpatrick D.A."/>
            <person name="Matlin K."/>
        </authorList>
    </citation>
    <scope>NUCLEOTIDE SEQUENCE [LARGE SCALE GENOMIC DNA]</scope>
    <source>
        <strain evidence="1">51-138</strain>
    </source>
</reference>
<evidence type="ECO:0000313" key="1">
    <source>
        <dbReference type="EMBL" id="KAG7846476.1"/>
    </source>
</evidence>
<gene>
    <name evidence="1" type="ORF">KL940_004428</name>
</gene>
<dbReference type="Proteomes" id="UP001197328">
    <property type="component" value="Unassembled WGS sequence"/>
</dbReference>
<proteinExistence type="predicted"/>
<accession>A0ABQ7RSC2</accession>
<organism evidence="1 2">
    <name type="scientific">Pichia angusta</name>
    <name type="common">Yeast</name>
    <name type="synonym">Hansenula polymorpha</name>
    <dbReference type="NCBI Taxonomy" id="870730"/>
    <lineage>
        <taxon>Eukaryota</taxon>
        <taxon>Fungi</taxon>
        <taxon>Dikarya</taxon>
        <taxon>Ascomycota</taxon>
        <taxon>Saccharomycotina</taxon>
        <taxon>Pichiomycetes</taxon>
        <taxon>Pichiales</taxon>
        <taxon>Pichiaceae</taxon>
        <taxon>Ogataea</taxon>
    </lineage>
</organism>
<sequence>MSAYGVWTTNDAPAKFSGECQTRSAADVMRLEAEKEKAESSETREKVPRISQCLNLCAPGRCDILDATHAQADEIVKYNACENMALKSILSREHRYTAACSGTRSCRTFSSFQTSKDLRLDIVRAGVHASCSRPVIDTRKLFSSLQRFHHVDI</sequence>
<protein>
    <submittedName>
        <fullName evidence="1">Uncharacterized protein</fullName>
    </submittedName>
</protein>
<evidence type="ECO:0000313" key="2">
    <source>
        <dbReference type="Proteomes" id="UP001197328"/>
    </source>
</evidence>